<sequence>MDPVLLAGLIVNGGIFIASAGAAAVAWWQAIEASKSRDAALAAQQSALLAWQEAASALVRANEITGGTLRAPFASRLQQMSNDVLSQRSLGADESAVFDIIGPKHTPGLSALQLATNERTAGKFSRWLSTYARTVDASSPSAVMSALSIIDARVRGWIGDPDATMAEIRDEPGVPNELPILDTDLHDYRVP</sequence>
<comment type="caution">
    <text evidence="2">The sequence shown here is derived from an EMBL/GenBank/DDBJ whole genome shotgun (WGS) entry which is preliminary data.</text>
</comment>
<dbReference type="Proteomes" id="UP001366085">
    <property type="component" value="Unassembled WGS sequence"/>
</dbReference>
<keyword evidence="1" id="KW-1133">Transmembrane helix</keyword>
<dbReference type="RefSeq" id="WP_337320700.1">
    <property type="nucleotide sequence ID" value="NZ_JBBDGN010000011.1"/>
</dbReference>
<keyword evidence="1" id="KW-0472">Membrane</keyword>
<dbReference type="EMBL" id="JBBDGN010000011">
    <property type="protein sequence ID" value="MEJ1092298.1"/>
    <property type="molecule type" value="Genomic_DNA"/>
</dbReference>
<organism evidence="2 3">
    <name type="scientific">Microbacterium istanbulense</name>
    <dbReference type="NCBI Taxonomy" id="3122049"/>
    <lineage>
        <taxon>Bacteria</taxon>
        <taxon>Bacillati</taxon>
        <taxon>Actinomycetota</taxon>
        <taxon>Actinomycetes</taxon>
        <taxon>Micrococcales</taxon>
        <taxon>Microbacteriaceae</taxon>
        <taxon>Microbacterium</taxon>
    </lineage>
</organism>
<proteinExistence type="predicted"/>
<protein>
    <recommendedName>
        <fullName evidence="4">Secreted protein</fullName>
    </recommendedName>
</protein>
<reference evidence="2 3" key="1">
    <citation type="submission" date="2024-02" db="EMBL/GenBank/DDBJ databases">
        <authorList>
            <person name="Saticioglu I.B."/>
        </authorList>
    </citation>
    <scope>NUCLEOTIDE SEQUENCE [LARGE SCALE GENOMIC DNA]</scope>
    <source>
        <strain evidence="2 3">Mu-43</strain>
    </source>
</reference>
<evidence type="ECO:0000256" key="1">
    <source>
        <dbReference type="SAM" id="Phobius"/>
    </source>
</evidence>
<gene>
    <name evidence="2" type="ORF">WDU93_11420</name>
</gene>
<accession>A0ABU8LNM9</accession>
<name>A0ABU8LNM9_9MICO</name>
<evidence type="ECO:0000313" key="3">
    <source>
        <dbReference type="Proteomes" id="UP001366085"/>
    </source>
</evidence>
<evidence type="ECO:0000313" key="2">
    <source>
        <dbReference type="EMBL" id="MEJ1092298.1"/>
    </source>
</evidence>
<keyword evidence="3" id="KW-1185">Reference proteome</keyword>
<keyword evidence="1" id="KW-0812">Transmembrane</keyword>
<evidence type="ECO:0008006" key="4">
    <source>
        <dbReference type="Google" id="ProtNLM"/>
    </source>
</evidence>
<feature type="transmembrane region" description="Helical" evidence="1">
    <location>
        <begin position="6"/>
        <end position="28"/>
    </location>
</feature>